<dbReference type="PANTHER" id="PTHR37953:SF1">
    <property type="entry name" value="UPF0127 PROTEIN MJ1496"/>
    <property type="match status" value="1"/>
</dbReference>
<comment type="caution">
    <text evidence="2">The sequence shown here is derived from an EMBL/GenBank/DDBJ whole genome shotgun (WGS) entry which is preliminary data.</text>
</comment>
<accession>A0A084UAS2</accession>
<keyword evidence="1" id="KW-0732">Signal</keyword>
<evidence type="ECO:0008006" key="4">
    <source>
        <dbReference type="Google" id="ProtNLM"/>
    </source>
</evidence>
<dbReference type="PANTHER" id="PTHR37953">
    <property type="entry name" value="UPF0127 PROTEIN MJ1496"/>
    <property type="match status" value="1"/>
</dbReference>
<feature type="chain" id="PRO_5001783309" description="DUF192 domain-containing protein" evidence="1">
    <location>
        <begin position="21"/>
        <end position="155"/>
    </location>
</feature>
<dbReference type="Proteomes" id="UP000053675">
    <property type="component" value="Unassembled WGS sequence"/>
</dbReference>
<keyword evidence="3" id="KW-1185">Reference proteome</keyword>
<sequence length="155" mass="17200">MTRLFAFLFLIFGILSPAAAQEPMLLPVDDTPLKIVSEGKELLVRIEIADDPLERQRGLMHRKKMSEDRGMLFIFPEEGRRSFWMQNTPLPLDLLFISSAGRITAIEQGEPFSTASIAPNVPARFVLELNAGVAENNGITVGDRVEHPAIVSAQQ</sequence>
<evidence type="ECO:0000256" key="1">
    <source>
        <dbReference type="SAM" id="SignalP"/>
    </source>
</evidence>
<dbReference type="eggNOG" id="COG1430">
    <property type="taxonomic scope" value="Bacteria"/>
</dbReference>
<dbReference type="Gene3D" id="2.60.120.1140">
    <property type="entry name" value="Protein of unknown function DUF192"/>
    <property type="match status" value="1"/>
</dbReference>
<protein>
    <recommendedName>
        <fullName evidence="4">DUF192 domain-containing protein</fullName>
    </recommendedName>
</protein>
<dbReference type="Pfam" id="PF02643">
    <property type="entry name" value="DUF192"/>
    <property type="match status" value="1"/>
</dbReference>
<dbReference type="STRING" id="472175.EL18_01086"/>
<dbReference type="AlphaFoldDB" id="A0A084UAS2"/>
<dbReference type="EMBL" id="JMQM01000001">
    <property type="protein sequence ID" value="KFB10058.1"/>
    <property type="molecule type" value="Genomic_DNA"/>
</dbReference>
<organism evidence="2 3">
    <name type="scientific">Nitratireductor basaltis</name>
    <dbReference type="NCBI Taxonomy" id="472175"/>
    <lineage>
        <taxon>Bacteria</taxon>
        <taxon>Pseudomonadati</taxon>
        <taxon>Pseudomonadota</taxon>
        <taxon>Alphaproteobacteria</taxon>
        <taxon>Hyphomicrobiales</taxon>
        <taxon>Phyllobacteriaceae</taxon>
        <taxon>Nitratireductor</taxon>
    </lineage>
</organism>
<reference evidence="2 3" key="1">
    <citation type="submission" date="2014-05" db="EMBL/GenBank/DDBJ databases">
        <title>Draft Genome Sequence of Nitratireductor basaltis Strain UMTGB225, A Marine Bacterium Isolated from Green Barrel Tunicate.</title>
        <authorList>
            <person name="Gan H.Y."/>
        </authorList>
    </citation>
    <scope>NUCLEOTIDE SEQUENCE [LARGE SCALE GENOMIC DNA]</scope>
    <source>
        <strain evidence="2 3">UMTGB225</strain>
    </source>
</reference>
<gene>
    <name evidence="2" type="ORF">EL18_01086</name>
</gene>
<proteinExistence type="predicted"/>
<dbReference type="InterPro" id="IPR038695">
    <property type="entry name" value="Saro_0823-like_sf"/>
</dbReference>
<evidence type="ECO:0000313" key="2">
    <source>
        <dbReference type="EMBL" id="KFB10058.1"/>
    </source>
</evidence>
<feature type="signal peptide" evidence="1">
    <location>
        <begin position="1"/>
        <end position="20"/>
    </location>
</feature>
<dbReference type="PATRIC" id="fig|472175.3.peg.1095"/>
<name>A0A084UAS2_9HYPH</name>
<dbReference type="InterPro" id="IPR003795">
    <property type="entry name" value="DUF192"/>
</dbReference>
<evidence type="ECO:0000313" key="3">
    <source>
        <dbReference type="Proteomes" id="UP000053675"/>
    </source>
</evidence>
<dbReference type="RefSeq" id="WP_036480566.1">
    <property type="nucleotide sequence ID" value="NZ_JMQM01000001.1"/>
</dbReference>